<keyword evidence="3" id="KW-1185">Reference proteome</keyword>
<dbReference type="EMBL" id="LGTO01000004">
    <property type="protein sequence ID" value="KNE21794.1"/>
    <property type="molecule type" value="Genomic_DNA"/>
</dbReference>
<accession>A0A0L0QT99</accession>
<keyword evidence="1" id="KW-0472">Membrane</keyword>
<dbReference type="GeneID" id="66869497"/>
<keyword evidence="1" id="KW-1133">Transmembrane helix</keyword>
<organism evidence="2 3">
    <name type="scientific">Virgibacillus pantothenticus</name>
    <dbReference type="NCBI Taxonomy" id="1473"/>
    <lineage>
        <taxon>Bacteria</taxon>
        <taxon>Bacillati</taxon>
        <taxon>Bacillota</taxon>
        <taxon>Bacilli</taxon>
        <taxon>Bacillales</taxon>
        <taxon>Bacillaceae</taxon>
        <taxon>Virgibacillus</taxon>
    </lineage>
</organism>
<feature type="transmembrane region" description="Helical" evidence="1">
    <location>
        <begin position="111"/>
        <end position="130"/>
    </location>
</feature>
<dbReference type="RefSeq" id="WP_050350066.1">
    <property type="nucleotide sequence ID" value="NZ_CP073011.1"/>
</dbReference>
<feature type="transmembrane region" description="Helical" evidence="1">
    <location>
        <begin position="151"/>
        <end position="170"/>
    </location>
</feature>
<name>A0A0L0QT99_VIRPA</name>
<proteinExistence type="predicted"/>
<comment type="caution">
    <text evidence="2">The sequence shown here is derived from an EMBL/GenBank/DDBJ whole genome shotgun (WGS) entry which is preliminary data.</text>
</comment>
<reference evidence="3" key="1">
    <citation type="submission" date="2015-07" db="EMBL/GenBank/DDBJ databases">
        <title>Fjat-10053 dsm26.</title>
        <authorList>
            <person name="Liu B."/>
            <person name="Wang J."/>
            <person name="Zhu Y."/>
            <person name="Liu G."/>
            <person name="Chen Q."/>
            <person name="Chen Z."/>
            <person name="Lan J."/>
            <person name="Che J."/>
            <person name="Ge C."/>
            <person name="Shi H."/>
            <person name="Pan Z."/>
            <person name="Liu X."/>
        </authorList>
    </citation>
    <scope>NUCLEOTIDE SEQUENCE [LARGE SCALE GENOMIC DNA]</scope>
    <source>
        <strain evidence="3">DSM 26</strain>
    </source>
</reference>
<feature type="transmembrane region" description="Helical" evidence="1">
    <location>
        <begin position="86"/>
        <end position="105"/>
    </location>
</feature>
<dbReference type="Proteomes" id="UP000036780">
    <property type="component" value="Unassembled WGS sequence"/>
</dbReference>
<evidence type="ECO:0000256" key="1">
    <source>
        <dbReference type="SAM" id="Phobius"/>
    </source>
</evidence>
<dbReference type="AlphaFoldDB" id="A0A0L0QT99"/>
<evidence type="ECO:0000313" key="3">
    <source>
        <dbReference type="Proteomes" id="UP000036780"/>
    </source>
</evidence>
<evidence type="ECO:0000313" key="2">
    <source>
        <dbReference type="EMBL" id="KNE21794.1"/>
    </source>
</evidence>
<dbReference type="OrthoDB" id="2970681at2"/>
<feature type="transmembrane region" description="Helical" evidence="1">
    <location>
        <begin position="44"/>
        <end position="65"/>
    </location>
</feature>
<feature type="transmembrane region" description="Helical" evidence="1">
    <location>
        <begin position="12"/>
        <end position="32"/>
    </location>
</feature>
<keyword evidence="1" id="KW-0812">Transmembrane</keyword>
<gene>
    <name evidence="2" type="ORF">AFK71_02940</name>
</gene>
<dbReference type="PATRIC" id="fig|1473.5.peg.3504"/>
<sequence length="173" mass="20278">MNMIVEKQWHRIALLGIMLYFSLIFTTVFLPMAWIHYSIPTTDYYLISFLLMFVGGVIFNIILSFKLRANREELENAFPKGMVLKIFGWKFVAYSILFFVMVFLTGDIKTYLYYFLFLMIGGYSWFCSLKGYVQAKNDKKGKDDSIKKNSWLGRILIISITLSLLLGYLYRLG</sequence>
<protein>
    <submittedName>
        <fullName evidence="2">Uncharacterized protein</fullName>
    </submittedName>
</protein>